<keyword evidence="2" id="KW-0719">Serine esterase</keyword>
<evidence type="ECO:0000256" key="4">
    <source>
        <dbReference type="ARBA" id="ARBA00022729"/>
    </source>
</evidence>
<accession>A0ABV7FH28</accession>
<evidence type="ECO:0000256" key="8">
    <source>
        <dbReference type="SAM" id="SignalP"/>
    </source>
</evidence>
<reference evidence="10" key="1">
    <citation type="journal article" date="2019" name="Int. J. Syst. Evol. Microbiol.">
        <title>The Global Catalogue of Microorganisms (GCM) 10K type strain sequencing project: providing services to taxonomists for standard genome sequencing and annotation.</title>
        <authorList>
            <consortium name="The Broad Institute Genomics Platform"/>
            <consortium name="The Broad Institute Genome Sequencing Center for Infectious Disease"/>
            <person name="Wu L."/>
            <person name="Ma J."/>
        </authorList>
    </citation>
    <scope>NUCLEOTIDE SEQUENCE [LARGE SCALE GENOMIC DNA]</scope>
    <source>
        <strain evidence="10">KCTC 52237</strain>
    </source>
</reference>
<keyword evidence="6" id="KW-0106">Calcium</keyword>
<name>A0ABV7FH28_9GAMM</name>
<feature type="signal peptide" evidence="8">
    <location>
        <begin position="1"/>
        <end position="31"/>
    </location>
</feature>
<dbReference type="Gene3D" id="3.40.50.1820">
    <property type="entry name" value="alpha/beta hydrolase"/>
    <property type="match status" value="1"/>
</dbReference>
<dbReference type="Proteomes" id="UP001595555">
    <property type="component" value="Unassembled WGS sequence"/>
</dbReference>
<evidence type="ECO:0000256" key="6">
    <source>
        <dbReference type="ARBA" id="ARBA00022837"/>
    </source>
</evidence>
<comment type="caution">
    <text evidence="9">The sequence shown here is derived from an EMBL/GenBank/DDBJ whole genome shotgun (WGS) entry which is preliminary data.</text>
</comment>
<keyword evidence="3" id="KW-0479">Metal-binding</keyword>
<dbReference type="EMBL" id="JBHRTF010000003">
    <property type="protein sequence ID" value="MFC3115534.1"/>
    <property type="molecule type" value="Genomic_DNA"/>
</dbReference>
<evidence type="ECO:0000256" key="7">
    <source>
        <dbReference type="ARBA" id="ARBA00023157"/>
    </source>
</evidence>
<comment type="similarity">
    <text evidence="1">Belongs to the tannase family.</text>
</comment>
<dbReference type="InterPro" id="IPR011118">
    <property type="entry name" value="Tannase/feruloyl_esterase"/>
</dbReference>
<keyword evidence="4 8" id="KW-0732">Signal</keyword>
<evidence type="ECO:0000256" key="2">
    <source>
        <dbReference type="ARBA" id="ARBA00022487"/>
    </source>
</evidence>
<gene>
    <name evidence="9" type="ORF">ACFODX_08200</name>
</gene>
<keyword evidence="5 9" id="KW-0378">Hydrolase</keyword>
<dbReference type="GO" id="GO:0016787">
    <property type="term" value="F:hydrolase activity"/>
    <property type="evidence" value="ECO:0007669"/>
    <property type="project" value="UniProtKB-KW"/>
</dbReference>
<sequence>MNSHRKPCVLARFFKFTLISAAIVASSSLLAAEHVKGQEACAKLASHPFPTSLKLDVQKAVANETEQFCLVSGVVNARTGIDGKNYGIGFEMRLPLSWNGRFVYQMNGGNDGAVVPAEGSTGNGGASALARGFAVLSTNAGHAGDAAENSQYGLAAGNRFGLDPQARDDYGYAATASMTPVAHQIMRAFYNKSPEYSYLAGCSNGGRHGMVAASRYGDMFDGILVGAPGFNLPKAAVQHAWDVQSTLQVAPTLSAAFSRDNMAFLTHQVAQACDELDGLKDGLVNNIRECQGVFDINSLICTGEKPAGCWTDIQVKSFARLMAGPKNSKGEQLYNHWWYDTGLADNDWRFWKFESPIPAWNNQPLIAIMGAGSLAYLFTTPATPVEGTPEKLLAFLKSFDFDRDAPKIFATHGPFKKSAMEYMTPPDVANPKLADFHKSNGKLIIYHGQSDPVFSTVDLVDWYEKLDKNHQGKAQDFARLFVIPGMNHCAGGPATDQFDALGALVDWVEKGVAPATLIAKVNPENKSLPAAWSKTRSRPLCPWPSVATYKKGDPEVAASFVCEVD</sequence>
<dbReference type="InterPro" id="IPR029058">
    <property type="entry name" value="AB_hydrolase_fold"/>
</dbReference>
<evidence type="ECO:0000313" key="9">
    <source>
        <dbReference type="EMBL" id="MFC3115534.1"/>
    </source>
</evidence>
<organism evidence="9 10">
    <name type="scientific">Cellvibrio fontiphilus</name>
    <dbReference type="NCBI Taxonomy" id="1815559"/>
    <lineage>
        <taxon>Bacteria</taxon>
        <taxon>Pseudomonadati</taxon>
        <taxon>Pseudomonadota</taxon>
        <taxon>Gammaproteobacteria</taxon>
        <taxon>Cellvibrionales</taxon>
        <taxon>Cellvibrionaceae</taxon>
        <taxon>Cellvibrio</taxon>
    </lineage>
</organism>
<evidence type="ECO:0000256" key="1">
    <source>
        <dbReference type="ARBA" id="ARBA00006249"/>
    </source>
</evidence>
<protein>
    <submittedName>
        <fullName evidence="9">Tannase/feruloyl esterase family alpha/beta hydrolase</fullName>
    </submittedName>
</protein>
<keyword evidence="7" id="KW-1015">Disulfide bond</keyword>
<proteinExistence type="inferred from homology"/>
<evidence type="ECO:0000256" key="3">
    <source>
        <dbReference type="ARBA" id="ARBA00022723"/>
    </source>
</evidence>
<dbReference type="Pfam" id="PF07519">
    <property type="entry name" value="Tannase"/>
    <property type="match status" value="1"/>
</dbReference>
<dbReference type="SUPFAM" id="SSF53474">
    <property type="entry name" value="alpha/beta-Hydrolases"/>
    <property type="match status" value="1"/>
</dbReference>
<feature type="chain" id="PRO_5046870341" evidence="8">
    <location>
        <begin position="32"/>
        <end position="565"/>
    </location>
</feature>
<keyword evidence="10" id="KW-1185">Reference proteome</keyword>
<dbReference type="PANTHER" id="PTHR33938:SF15">
    <property type="entry name" value="FERULOYL ESTERASE B-RELATED"/>
    <property type="match status" value="1"/>
</dbReference>
<evidence type="ECO:0000313" key="10">
    <source>
        <dbReference type="Proteomes" id="UP001595555"/>
    </source>
</evidence>
<dbReference type="RefSeq" id="WP_378117913.1">
    <property type="nucleotide sequence ID" value="NZ_JBHRTF010000003.1"/>
</dbReference>
<evidence type="ECO:0000256" key="5">
    <source>
        <dbReference type="ARBA" id="ARBA00022801"/>
    </source>
</evidence>
<dbReference type="PANTHER" id="PTHR33938">
    <property type="entry name" value="FERULOYL ESTERASE B-RELATED"/>
    <property type="match status" value="1"/>
</dbReference>